<gene>
    <name evidence="2" type="ORF">CKO28_03210</name>
</gene>
<keyword evidence="3" id="KW-1185">Reference proteome</keyword>
<evidence type="ECO:0000313" key="3">
    <source>
        <dbReference type="Proteomes" id="UP001296873"/>
    </source>
</evidence>
<dbReference type="Proteomes" id="UP001296873">
    <property type="component" value="Unassembled WGS sequence"/>
</dbReference>
<proteinExistence type="predicted"/>
<accession>A0ABS1DBV8</accession>
<sequence>MPATVWHTQNGMPMASDCRQQANAALLLASPQLLKAAMQAIAAFDTDDVVVMEAARASLVEAVETATRLPEPGTTGDVADNTSRAA</sequence>
<evidence type="ECO:0000256" key="1">
    <source>
        <dbReference type="SAM" id="MobiDB-lite"/>
    </source>
</evidence>
<protein>
    <submittedName>
        <fullName evidence="2">Uncharacterized protein</fullName>
    </submittedName>
</protein>
<reference evidence="2 3" key="1">
    <citation type="journal article" date="2020" name="Microorganisms">
        <title>Osmotic Adaptation and Compatible Solute Biosynthesis of Phototrophic Bacteria as Revealed from Genome Analyses.</title>
        <authorList>
            <person name="Imhoff J.F."/>
            <person name="Rahn T."/>
            <person name="Kunzel S."/>
            <person name="Keller A."/>
            <person name="Neulinger S.C."/>
        </authorList>
    </citation>
    <scope>NUCLEOTIDE SEQUENCE [LARGE SCALE GENOMIC DNA]</scope>
    <source>
        <strain evidence="2 3">DSM 9895</strain>
    </source>
</reference>
<feature type="region of interest" description="Disordered" evidence="1">
    <location>
        <begin position="66"/>
        <end position="86"/>
    </location>
</feature>
<dbReference type="EMBL" id="NRRL01000003">
    <property type="protein sequence ID" value="MBK1667053.1"/>
    <property type="molecule type" value="Genomic_DNA"/>
</dbReference>
<comment type="caution">
    <text evidence="2">The sequence shown here is derived from an EMBL/GenBank/DDBJ whole genome shotgun (WGS) entry which is preliminary data.</text>
</comment>
<name>A0ABS1DBV8_9PROT</name>
<organism evidence="2 3">
    <name type="scientific">Rhodovibrio sodomensis</name>
    <dbReference type="NCBI Taxonomy" id="1088"/>
    <lineage>
        <taxon>Bacteria</taxon>
        <taxon>Pseudomonadati</taxon>
        <taxon>Pseudomonadota</taxon>
        <taxon>Alphaproteobacteria</taxon>
        <taxon>Rhodospirillales</taxon>
        <taxon>Rhodovibrionaceae</taxon>
        <taxon>Rhodovibrio</taxon>
    </lineage>
</organism>
<evidence type="ECO:0000313" key="2">
    <source>
        <dbReference type="EMBL" id="MBK1667053.1"/>
    </source>
</evidence>